<keyword evidence="1" id="KW-0472">Membrane</keyword>
<sequence>MNTNRRTPSSGAPRARPLSALTPNLTKQSWSFMIGSAMFAVGTAIGMLDPHNSNLTNIFCFFGAWFFTAAGLMQLALSGSPTTRVSYGSGTMFRAEWLAAATQTMGTLLFNVSTSAALTAKTVRTEDRLVWTPDAGGSMAFLISAAFVYVAFVRSEGTMWDPTNPGWWGAHINMIGCLAFGFSAIGAFVLPNGTADDLSLANWGTFIGALCFFTASAIALPKRRPLTA</sequence>
<evidence type="ECO:0000313" key="2">
    <source>
        <dbReference type="EMBL" id="NIH52963.1"/>
    </source>
</evidence>
<feature type="transmembrane region" description="Helical" evidence="1">
    <location>
        <begin position="172"/>
        <end position="190"/>
    </location>
</feature>
<dbReference type="RefSeq" id="WP_167148192.1">
    <property type="nucleotide sequence ID" value="NZ_JAAMOX010000001.1"/>
</dbReference>
<evidence type="ECO:0000256" key="1">
    <source>
        <dbReference type="SAM" id="Phobius"/>
    </source>
</evidence>
<feature type="transmembrane region" description="Helical" evidence="1">
    <location>
        <begin position="202"/>
        <end position="220"/>
    </location>
</feature>
<feature type="transmembrane region" description="Helical" evidence="1">
    <location>
        <begin position="55"/>
        <end position="77"/>
    </location>
</feature>
<accession>A0A7X5QZT3</accession>
<evidence type="ECO:0008006" key="4">
    <source>
        <dbReference type="Google" id="ProtNLM"/>
    </source>
</evidence>
<protein>
    <recommendedName>
        <fullName evidence="4">YrhK domain-containing protein</fullName>
    </recommendedName>
</protein>
<organism evidence="2 3">
    <name type="scientific">Lysinibacter cavernae</name>
    <dbReference type="NCBI Taxonomy" id="1640652"/>
    <lineage>
        <taxon>Bacteria</taxon>
        <taxon>Bacillati</taxon>
        <taxon>Actinomycetota</taxon>
        <taxon>Actinomycetes</taxon>
        <taxon>Micrococcales</taxon>
        <taxon>Microbacteriaceae</taxon>
        <taxon>Lysinibacter</taxon>
    </lineage>
</organism>
<reference evidence="2 3" key="1">
    <citation type="submission" date="2020-02" db="EMBL/GenBank/DDBJ databases">
        <title>Sequencing the genomes of 1000 actinobacteria strains.</title>
        <authorList>
            <person name="Klenk H.-P."/>
        </authorList>
    </citation>
    <scope>NUCLEOTIDE SEQUENCE [LARGE SCALE GENOMIC DNA]</scope>
    <source>
        <strain evidence="2 3">DSM 27960</strain>
    </source>
</reference>
<evidence type="ECO:0000313" key="3">
    <source>
        <dbReference type="Proteomes" id="UP000541033"/>
    </source>
</evidence>
<feature type="transmembrane region" description="Helical" evidence="1">
    <location>
        <begin position="30"/>
        <end position="48"/>
    </location>
</feature>
<keyword evidence="1" id="KW-1133">Transmembrane helix</keyword>
<feature type="transmembrane region" description="Helical" evidence="1">
    <location>
        <begin position="97"/>
        <end position="118"/>
    </location>
</feature>
<dbReference type="AlphaFoldDB" id="A0A7X5QZT3"/>
<keyword evidence="1" id="KW-0812">Transmembrane</keyword>
<dbReference type="EMBL" id="JAAMOX010000001">
    <property type="protein sequence ID" value="NIH52963.1"/>
    <property type="molecule type" value="Genomic_DNA"/>
</dbReference>
<name>A0A7X5QZT3_9MICO</name>
<dbReference type="Proteomes" id="UP000541033">
    <property type="component" value="Unassembled WGS sequence"/>
</dbReference>
<proteinExistence type="predicted"/>
<feature type="transmembrane region" description="Helical" evidence="1">
    <location>
        <begin position="130"/>
        <end position="152"/>
    </location>
</feature>
<gene>
    <name evidence="2" type="ORF">FHX76_000831</name>
</gene>
<keyword evidence="3" id="KW-1185">Reference proteome</keyword>
<comment type="caution">
    <text evidence="2">The sequence shown here is derived from an EMBL/GenBank/DDBJ whole genome shotgun (WGS) entry which is preliminary data.</text>
</comment>